<dbReference type="Gene3D" id="3.40.50.360">
    <property type="match status" value="1"/>
</dbReference>
<dbReference type="InterPro" id="IPR001094">
    <property type="entry name" value="Flavdoxin-like"/>
</dbReference>
<feature type="compositionally biased region" description="Basic and acidic residues" evidence="1">
    <location>
        <begin position="57"/>
        <end position="66"/>
    </location>
</feature>
<dbReference type="EMBL" id="BRYB01000010">
    <property type="protein sequence ID" value="GMI20495.1"/>
    <property type="molecule type" value="Genomic_DNA"/>
</dbReference>
<comment type="caution">
    <text evidence="3">The sequence shown here is derived from an EMBL/GenBank/DDBJ whole genome shotgun (WGS) entry which is preliminary data.</text>
</comment>
<evidence type="ECO:0000313" key="3">
    <source>
        <dbReference type="EMBL" id="GMI20495.1"/>
    </source>
</evidence>
<reference evidence="3 4" key="1">
    <citation type="journal article" date="2023" name="Commun. Biol.">
        <title>Genome analysis of Parmales, the sister group of diatoms, reveals the evolutionary specialization of diatoms from phago-mixotrophs to photoautotrophs.</title>
        <authorList>
            <person name="Ban H."/>
            <person name="Sato S."/>
            <person name="Yoshikawa S."/>
            <person name="Yamada K."/>
            <person name="Nakamura Y."/>
            <person name="Ichinomiya M."/>
            <person name="Sato N."/>
            <person name="Blanc-Mathieu R."/>
            <person name="Endo H."/>
            <person name="Kuwata A."/>
            <person name="Ogata H."/>
        </authorList>
    </citation>
    <scope>NUCLEOTIDE SEQUENCE [LARGE SCALE GENOMIC DNA]</scope>
</reference>
<dbReference type="PROSITE" id="PS50902">
    <property type="entry name" value="FLAVODOXIN_LIKE"/>
    <property type="match status" value="1"/>
</dbReference>
<dbReference type="Proteomes" id="UP001165060">
    <property type="component" value="Unassembled WGS sequence"/>
</dbReference>
<gene>
    <name evidence="3" type="ORF">TeGR_g6566</name>
</gene>
<dbReference type="PRINTS" id="PR00369">
    <property type="entry name" value="FLAVODOXIN"/>
</dbReference>
<evidence type="ECO:0000259" key="2">
    <source>
        <dbReference type="PROSITE" id="PS50902"/>
    </source>
</evidence>
<protein>
    <recommendedName>
        <fullName evidence="2">Flavodoxin-like domain-containing protein</fullName>
    </recommendedName>
</protein>
<feature type="region of interest" description="Disordered" evidence="1">
    <location>
        <begin position="320"/>
        <end position="384"/>
    </location>
</feature>
<dbReference type="InterPro" id="IPR008254">
    <property type="entry name" value="Flavodoxin/NO_synth"/>
</dbReference>
<feature type="domain" description="Flavodoxin-like" evidence="2">
    <location>
        <begin position="76"/>
        <end position="244"/>
    </location>
</feature>
<dbReference type="SUPFAM" id="SSF52218">
    <property type="entry name" value="Flavoproteins"/>
    <property type="match status" value="1"/>
</dbReference>
<keyword evidence="4" id="KW-1185">Reference proteome</keyword>
<feature type="region of interest" description="Disordered" evidence="1">
    <location>
        <begin position="263"/>
        <end position="305"/>
    </location>
</feature>
<name>A0ABQ6M6L2_9STRA</name>
<feature type="region of interest" description="Disordered" evidence="1">
    <location>
        <begin position="36"/>
        <end position="66"/>
    </location>
</feature>
<sequence length="420" mass="43672">MASRSMASRSYLGPLLLAATGAATVAFVYHRSKTSAAPAPAPPTDAPPPPEAVVPAPRDKKGDDTIDRSLLSESTYTIAYHSTTGTCSGLAHSLASSLLSPYSPSSVQRAAPLQVVDDSKVDWWDQFLNIEVPSASKTDTPFLIFIVPTWTGGEAPPTCSLLSSLAEISSDWRVGPGTLKHKLKFAVFGVGSSGYDDETFCAPAKKLYKELKKLGATPVNALGMGDVEAGDIQATFDEWAGKMEENVRWNMEKNFPALRRVRARAEGAKTKRGRGKGGEEKKEELVAGGSTSKTRGGKEEKKEGCCGGGGGEGGGENACGCGSAGAAEEGGEEEAGGCGTCGDSDSDPSDVEGDDGDSAGWGDSDYDEENGTDGYDKPAPGVEDLEDMGTVMANNVAESLAAANPDLVDVGLKEMVTPKQ</sequence>
<evidence type="ECO:0000256" key="1">
    <source>
        <dbReference type="SAM" id="MobiDB-lite"/>
    </source>
</evidence>
<dbReference type="PANTHER" id="PTHR13930">
    <property type="entry name" value="S-ADENOSYL-L-METHIONINE-DEPENDENT TRNA 4-DEMETHYLWYOSINE SYNTHASE"/>
    <property type="match status" value="1"/>
</dbReference>
<feature type="compositionally biased region" description="Acidic residues" evidence="1">
    <location>
        <begin position="344"/>
        <end position="357"/>
    </location>
</feature>
<dbReference type="InterPro" id="IPR029039">
    <property type="entry name" value="Flavoprotein-like_sf"/>
</dbReference>
<feature type="compositionally biased region" description="Pro residues" evidence="1">
    <location>
        <begin position="39"/>
        <end position="52"/>
    </location>
</feature>
<proteinExistence type="predicted"/>
<organism evidence="3 4">
    <name type="scientific">Tetraparma gracilis</name>
    <dbReference type="NCBI Taxonomy" id="2962635"/>
    <lineage>
        <taxon>Eukaryota</taxon>
        <taxon>Sar</taxon>
        <taxon>Stramenopiles</taxon>
        <taxon>Ochrophyta</taxon>
        <taxon>Bolidophyceae</taxon>
        <taxon>Parmales</taxon>
        <taxon>Triparmaceae</taxon>
        <taxon>Tetraparma</taxon>
    </lineage>
</organism>
<feature type="non-terminal residue" evidence="3">
    <location>
        <position position="420"/>
    </location>
</feature>
<accession>A0ABQ6M6L2</accession>
<dbReference type="InterPro" id="IPR034556">
    <property type="entry name" value="tRNA_wybutosine-synthase"/>
</dbReference>
<dbReference type="PANTHER" id="PTHR13930:SF0">
    <property type="entry name" value="S-ADENOSYL-L-METHIONINE-DEPENDENT TRNA 4-DEMETHYLWYOSINE SYNTHASE TYW1-RELATED"/>
    <property type="match status" value="1"/>
</dbReference>
<dbReference type="Pfam" id="PF00258">
    <property type="entry name" value="Flavodoxin_1"/>
    <property type="match status" value="1"/>
</dbReference>
<feature type="compositionally biased region" description="Basic and acidic residues" evidence="1">
    <location>
        <begin position="276"/>
        <end position="285"/>
    </location>
</feature>
<evidence type="ECO:0000313" key="4">
    <source>
        <dbReference type="Proteomes" id="UP001165060"/>
    </source>
</evidence>